<dbReference type="InParanoid" id="A0A067PMT8"/>
<accession>A0A067PMT8</accession>
<name>A0A067PMT8_9AGAM</name>
<evidence type="ECO:0000313" key="1">
    <source>
        <dbReference type="EMBL" id="KDQ51641.1"/>
    </source>
</evidence>
<keyword evidence="2" id="KW-1185">Reference proteome</keyword>
<gene>
    <name evidence="1" type="ORF">JAAARDRAFT_62344</name>
</gene>
<evidence type="ECO:0000313" key="2">
    <source>
        <dbReference type="Proteomes" id="UP000027265"/>
    </source>
</evidence>
<proteinExistence type="predicted"/>
<dbReference type="AlphaFoldDB" id="A0A067PMT8"/>
<dbReference type="EMBL" id="KL197746">
    <property type="protein sequence ID" value="KDQ51641.1"/>
    <property type="molecule type" value="Genomic_DNA"/>
</dbReference>
<reference evidence="2" key="1">
    <citation type="journal article" date="2014" name="Proc. Natl. Acad. Sci. U.S.A.">
        <title>Extensive sampling of basidiomycete genomes demonstrates inadequacy of the white-rot/brown-rot paradigm for wood decay fungi.</title>
        <authorList>
            <person name="Riley R."/>
            <person name="Salamov A.A."/>
            <person name="Brown D.W."/>
            <person name="Nagy L.G."/>
            <person name="Floudas D."/>
            <person name="Held B.W."/>
            <person name="Levasseur A."/>
            <person name="Lombard V."/>
            <person name="Morin E."/>
            <person name="Otillar R."/>
            <person name="Lindquist E.A."/>
            <person name="Sun H."/>
            <person name="LaButti K.M."/>
            <person name="Schmutz J."/>
            <person name="Jabbour D."/>
            <person name="Luo H."/>
            <person name="Baker S.E."/>
            <person name="Pisabarro A.G."/>
            <person name="Walton J.D."/>
            <person name="Blanchette R.A."/>
            <person name="Henrissat B."/>
            <person name="Martin F."/>
            <person name="Cullen D."/>
            <person name="Hibbett D.S."/>
            <person name="Grigoriev I.V."/>
        </authorList>
    </citation>
    <scope>NUCLEOTIDE SEQUENCE [LARGE SCALE GENOMIC DNA]</scope>
    <source>
        <strain evidence="2">MUCL 33604</strain>
    </source>
</reference>
<dbReference type="Proteomes" id="UP000027265">
    <property type="component" value="Unassembled WGS sequence"/>
</dbReference>
<dbReference type="HOGENOM" id="CLU_1532787_0_0_1"/>
<protein>
    <submittedName>
        <fullName evidence="1">Uncharacterized protein</fullName>
    </submittedName>
</protein>
<organism evidence="1 2">
    <name type="scientific">Jaapia argillacea MUCL 33604</name>
    <dbReference type="NCBI Taxonomy" id="933084"/>
    <lineage>
        <taxon>Eukaryota</taxon>
        <taxon>Fungi</taxon>
        <taxon>Dikarya</taxon>
        <taxon>Basidiomycota</taxon>
        <taxon>Agaricomycotina</taxon>
        <taxon>Agaricomycetes</taxon>
        <taxon>Agaricomycetidae</taxon>
        <taxon>Jaapiales</taxon>
        <taxon>Jaapiaceae</taxon>
        <taxon>Jaapia</taxon>
    </lineage>
</organism>
<sequence length="175" mass="20211">MIRFDHHAYRGSYLGPTPHVLPSQSTRRSLASLLSQPSSITLINPYLRFFPSSNIQSTSWTLSTPPILYYQSLRSSAPTRLPSFLIQPLQHFRSVHALFVPSRSVFYRSLADIYRSEVRRCKKWSRWMKGMDLRSTLWMKGSRINGMRITVRLQSYAHDLLSGRVSAEKRHSPSA</sequence>